<dbReference type="Pfam" id="PF11154">
    <property type="entry name" value="DUF2934"/>
    <property type="match status" value="1"/>
</dbReference>
<proteinExistence type="predicted"/>
<gene>
    <name evidence="2" type="ORF">ABVQ20_02850</name>
</gene>
<comment type="caution">
    <text evidence="2">The sequence shown here is derived from an EMBL/GenBank/DDBJ whole genome shotgun (WGS) entry which is preliminary data.</text>
</comment>
<dbReference type="RefSeq" id="WP_354457980.1">
    <property type="nucleotide sequence ID" value="NZ_JBEWSZ010000001.1"/>
</dbReference>
<dbReference type="InterPro" id="IPR021327">
    <property type="entry name" value="DUF2934"/>
</dbReference>
<evidence type="ECO:0000313" key="2">
    <source>
        <dbReference type="EMBL" id="MET2825908.1"/>
    </source>
</evidence>
<organism evidence="2 3">
    <name type="scientific">Mesorhizobium shangrilense</name>
    <dbReference type="NCBI Taxonomy" id="460060"/>
    <lineage>
        <taxon>Bacteria</taxon>
        <taxon>Pseudomonadati</taxon>
        <taxon>Pseudomonadota</taxon>
        <taxon>Alphaproteobacteria</taxon>
        <taxon>Hyphomicrobiales</taxon>
        <taxon>Phyllobacteriaceae</taxon>
        <taxon>Mesorhizobium</taxon>
    </lineage>
</organism>
<accession>A0ABV2D807</accession>
<evidence type="ECO:0000313" key="3">
    <source>
        <dbReference type="Proteomes" id="UP001548832"/>
    </source>
</evidence>
<feature type="region of interest" description="Disordered" evidence="1">
    <location>
        <begin position="37"/>
        <end position="88"/>
    </location>
</feature>
<name>A0ABV2D807_9HYPH</name>
<keyword evidence="3" id="KW-1185">Reference proteome</keyword>
<feature type="compositionally biased region" description="Basic residues" evidence="1">
    <location>
        <begin position="79"/>
        <end position="88"/>
    </location>
</feature>
<dbReference type="EMBL" id="JBEWSZ010000001">
    <property type="protein sequence ID" value="MET2825908.1"/>
    <property type="molecule type" value="Genomic_DNA"/>
</dbReference>
<reference evidence="2 3" key="1">
    <citation type="submission" date="2024-06" db="EMBL/GenBank/DDBJ databases">
        <authorList>
            <person name="Kim D.-U."/>
        </authorList>
    </citation>
    <scope>NUCLEOTIDE SEQUENCE [LARGE SCALE GENOMIC DNA]</scope>
    <source>
        <strain evidence="2 3">KACC15460</strain>
    </source>
</reference>
<sequence length="88" mass="9732">MTTDRQERIRNRAHQIWIEEGKPFHQHERHWEQATADINKEDAEGSGAHSDPATAGSAERVAGAGPALAEHFKDAAKPAGRKPKRADK</sequence>
<dbReference type="Proteomes" id="UP001548832">
    <property type="component" value="Unassembled WGS sequence"/>
</dbReference>
<evidence type="ECO:0000256" key="1">
    <source>
        <dbReference type="SAM" id="MobiDB-lite"/>
    </source>
</evidence>
<protein>
    <submittedName>
        <fullName evidence="2">DUF2934 domain-containing protein</fullName>
    </submittedName>
</protein>